<keyword evidence="2" id="KW-0489">Methyltransferase</keyword>
<dbReference type="Gene3D" id="3.40.50.150">
    <property type="entry name" value="Vaccinia Virus protein VP39"/>
    <property type="match status" value="1"/>
</dbReference>
<dbReference type="InterPro" id="IPR029063">
    <property type="entry name" value="SAM-dependent_MTases_sf"/>
</dbReference>
<accession>A0A9X3FLP7</accession>
<organism evidence="2 3">
    <name type="scientific">Aerococcus kribbianus</name>
    <dbReference type="NCBI Taxonomy" id="2999064"/>
    <lineage>
        <taxon>Bacteria</taxon>
        <taxon>Bacillati</taxon>
        <taxon>Bacillota</taxon>
        <taxon>Bacilli</taxon>
        <taxon>Lactobacillales</taxon>
        <taxon>Aerococcaceae</taxon>
        <taxon>Aerococcus</taxon>
    </lineage>
</organism>
<dbReference type="GO" id="GO:0009007">
    <property type="term" value="F:site-specific DNA-methyltransferase (adenine-specific) activity"/>
    <property type="evidence" value="ECO:0007669"/>
    <property type="project" value="UniProtKB-EC"/>
</dbReference>
<feature type="domain" description="Type II methyltransferase M.TaqI-like" evidence="1">
    <location>
        <begin position="1"/>
        <end position="83"/>
    </location>
</feature>
<evidence type="ECO:0000313" key="3">
    <source>
        <dbReference type="Proteomes" id="UP001146670"/>
    </source>
</evidence>
<sequence length="339" mass="39111">MKFDVIIGNPPYQEEAKGKNKFTAPLYHKFMEQSYIISNKVLLITPARFLFNAGSTPKLFNQKMLNDTHFKIIYYEPKSNNIFPNTDIKGGIVVSYKDAKKNFGPINTFTPFSELNSILQKVKKIHEISISNYIYPQDKYNLNELYNDYPELKSIIGSNGKDRRLRTNAFERLNVFTKTNLCDDDYKIIGLIKNKRTYRYIKNKYIAKSPNLNKFKVFVPKSNGSGALGEVLSTPMIGQPMIGHTQSFISIGILDNENEANNLLKYIKTKFTRVLLGTLKVTQDNPKSTWENIPIQNFTNKSDIDWTQSIANIDQQLYKKYNLSDTEISFIENNVQEMN</sequence>
<comment type="caution">
    <text evidence="2">The sequence shown here is derived from an EMBL/GenBank/DDBJ whole genome shotgun (WGS) entry which is preliminary data.</text>
</comment>
<dbReference type="InterPro" id="IPR002052">
    <property type="entry name" value="DNA_methylase_N6_adenine_CS"/>
</dbReference>
<keyword evidence="2" id="KW-0808">Transferase</keyword>
<evidence type="ECO:0000259" key="1">
    <source>
        <dbReference type="Pfam" id="PF07669"/>
    </source>
</evidence>
<dbReference type="EMBL" id="JAPRFR010000001">
    <property type="protein sequence ID" value="MCZ0725105.1"/>
    <property type="molecule type" value="Genomic_DNA"/>
</dbReference>
<gene>
    <name evidence="2" type="ORF">OW157_00810</name>
</gene>
<dbReference type="AlphaFoldDB" id="A0A9X3FLP7"/>
<dbReference type="Pfam" id="PF07669">
    <property type="entry name" value="Eco57I"/>
    <property type="match status" value="1"/>
</dbReference>
<dbReference type="RefSeq" id="WP_268752764.1">
    <property type="nucleotide sequence ID" value="NZ_JAPRFR010000001.1"/>
</dbReference>
<dbReference type="InterPro" id="IPR011639">
    <property type="entry name" value="MethylTrfase_TaqI-like_dom"/>
</dbReference>
<dbReference type="GO" id="GO:0032259">
    <property type="term" value="P:methylation"/>
    <property type="evidence" value="ECO:0007669"/>
    <property type="project" value="UniProtKB-KW"/>
</dbReference>
<dbReference type="SUPFAM" id="SSF53335">
    <property type="entry name" value="S-adenosyl-L-methionine-dependent methyltransferases"/>
    <property type="match status" value="1"/>
</dbReference>
<name>A0A9X3FLP7_9LACT</name>
<proteinExistence type="predicted"/>
<dbReference type="GO" id="GO:0003676">
    <property type="term" value="F:nucleic acid binding"/>
    <property type="evidence" value="ECO:0007669"/>
    <property type="project" value="InterPro"/>
</dbReference>
<dbReference type="PROSITE" id="PS00092">
    <property type="entry name" value="N6_MTASE"/>
    <property type="match status" value="1"/>
</dbReference>
<dbReference type="GO" id="GO:0006304">
    <property type="term" value="P:DNA modification"/>
    <property type="evidence" value="ECO:0007669"/>
    <property type="project" value="InterPro"/>
</dbReference>
<protein>
    <submittedName>
        <fullName evidence="2">Eco57I restriction-modification methylase domain-containing protein</fullName>
    </submittedName>
</protein>
<reference evidence="2" key="1">
    <citation type="submission" date="2022-12" db="EMBL/GenBank/DDBJ databases">
        <title>Description and comparative metabolic analysis of Aerococcus sp. nov., isolated from the feces of a pig.</title>
        <authorList>
            <person name="Chang Y.-H."/>
        </authorList>
    </citation>
    <scope>NUCLEOTIDE SEQUENCE</scope>
    <source>
        <strain evidence="2">YH-aer222</strain>
    </source>
</reference>
<evidence type="ECO:0000313" key="2">
    <source>
        <dbReference type="EMBL" id="MCZ0725105.1"/>
    </source>
</evidence>
<dbReference type="Proteomes" id="UP001146670">
    <property type="component" value="Unassembled WGS sequence"/>
</dbReference>
<keyword evidence="3" id="KW-1185">Reference proteome</keyword>